<dbReference type="EMBL" id="WHNX01000024">
    <property type="protein sequence ID" value="MPW26704.1"/>
    <property type="molecule type" value="Genomic_DNA"/>
</dbReference>
<dbReference type="PROSITE" id="PS50164">
    <property type="entry name" value="GIY_YIG"/>
    <property type="match status" value="1"/>
</dbReference>
<evidence type="ECO:0000313" key="4">
    <source>
        <dbReference type="Proteomes" id="UP000440004"/>
    </source>
</evidence>
<dbReference type="RefSeq" id="WP_152805498.1">
    <property type="nucleotide sequence ID" value="NZ_WHNX01000024.1"/>
</dbReference>
<reference evidence="3 4" key="1">
    <citation type="submission" date="2019-10" db="EMBL/GenBank/DDBJ databases">
        <title>Alkalibaculum tamaniensis sp.nov., a new alkaliphilic acetogen, isolated on methoxylated aromatics from a mud volcano.</title>
        <authorList>
            <person name="Khomyakova M.A."/>
            <person name="Merkel A.Y."/>
            <person name="Bonch-Osmolovskaya E.A."/>
            <person name="Slobodkin A.I."/>
        </authorList>
    </citation>
    <scope>NUCLEOTIDE SEQUENCE [LARGE SCALE GENOMIC DNA]</scope>
    <source>
        <strain evidence="3 4">M08DMB</strain>
    </source>
</reference>
<gene>
    <name evidence="3" type="ORF">GC105_12980</name>
</gene>
<comment type="similarity">
    <text evidence="1">Belongs to the UPF0213 family.</text>
</comment>
<dbReference type="InterPro" id="IPR035901">
    <property type="entry name" value="GIY-YIG_endonuc_sf"/>
</dbReference>
<evidence type="ECO:0000259" key="2">
    <source>
        <dbReference type="PROSITE" id="PS50164"/>
    </source>
</evidence>
<comment type="caution">
    <text evidence="3">The sequence shown here is derived from an EMBL/GenBank/DDBJ whole genome shotgun (WGS) entry which is preliminary data.</text>
</comment>
<dbReference type="Pfam" id="PF01541">
    <property type="entry name" value="GIY-YIG"/>
    <property type="match status" value="1"/>
</dbReference>
<dbReference type="PANTHER" id="PTHR34477">
    <property type="entry name" value="UPF0213 PROTEIN YHBQ"/>
    <property type="match status" value="1"/>
</dbReference>
<feature type="domain" description="GIY-YIG" evidence="2">
    <location>
        <begin position="1"/>
        <end position="78"/>
    </location>
</feature>
<dbReference type="InterPro" id="IPR000305">
    <property type="entry name" value="GIY-YIG_endonuc"/>
</dbReference>
<organism evidence="3 4">
    <name type="scientific">Alkalibaculum sporogenes</name>
    <dbReference type="NCBI Taxonomy" id="2655001"/>
    <lineage>
        <taxon>Bacteria</taxon>
        <taxon>Bacillati</taxon>
        <taxon>Bacillota</taxon>
        <taxon>Clostridia</taxon>
        <taxon>Eubacteriales</taxon>
        <taxon>Eubacteriaceae</taxon>
        <taxon>Alkalibaculum</taxon>
    </lineage>
</organism>
<dbReference type="PANTHER" id="PTHR34477:SF1">
    <property type="entry name" value="UPF0213 PROTEIN YHBQ"/>
    <property type="match status" value="1"/>
</dbReference>
<dbReference type="Proteomes" id="UP000440004">
    <property type="component" value="Unassembled WGS sequence"/>
</dbReference>
<evidence type="ECO:0000313" key="3">
    <source>
        <dbReference type="EMBL" id="MPW26704.1"/>
    </source>
</evidence>
<dbReference type="AlphaFoldDB" id="A0A6A7KBC2"/>
<dbReference type="SUPFAM" id="SSF82771">
    <property type="entry name" value="GIY-YIG endonuclease"/>
    <property type="match status" value="1"/>
</dbReference>
<accession>A0A6A7KBC2</accession>
<dbReference type="InterPro" id="IPR050190">
    <property type="entry name" value="UPF0213_domain"/>
</dbReference>
<evidence type="ECO:0000256" key="1">
    <source>
        <dbReference type="ARBA" id="ARBA00007435"/>
    </source>
</evidence>
<sequence>MYYVYMLRCKDNSLYTGWTTDIKRRLEEHNEGIGGKYTRARLPVRLVHQETLPTKQEAMKREYAIKQLKKYIKEKLILDKAIFEK</sequence>
<proteinExistence type="inferred from homology"/>
<name>A0A6A7KBC2_9FIRM</name>
<dbReference type="Gene3D" id="3.40.1440.10">
    <property type="entry name" value="GIY-YIG endonuclease"/>
    <property type="match status" value="1"/>
</dbReference>
<dbReference type="CDD" id="cd10456">
    <property type="entry name" value="GIY-YIG_UPF0213"/>
    <property type="match status" value="1"/>
</dbReference>
<protein>
    <submittedName>
        <fullName evidence="3">GIY-YIG nuclease family protein</fullName>
    </submittedName>
</protein>
<keyword evidence="4" id="KW-1185">Reference proteome</keyword>